<feature type="domain" description="C2H2-type" evidence="2">
    <location>
        <begin position="719"/>
        <end position="742"/>
    </location>
</feature>
<dbReference type="InterPro" id="IPR013087">
    <property type="entry name" value="Znf_C2H2_type"/>
</dbReference>
<name>A0A8E0RTH6_9TREM</name>
<dbReference type="Proteomes" id="UP000728185">
    <property type="component" value="Unassembled WGS sequence"/>
</dbReference>
<reference evidence="3" key="1">
    <citation type="submission" date="2019-05" db="EMBL/GenBank/DDBJ databases">
        <title>Annotation for the trematode Fasciolopsis buski.</title>
        <authorList>
            <person name="Choi Y.-J."/>
        </authorList>
    </citation>
    <scope>NUCLEOTIDE SEQUENCE</scope>
    <source>
        <strain evidence="3">HT</strain>
        <tissue evidence="3">Whole worm</tissue>
    </source>
</reference>
<feature type="compositionally biased region" description="Polar residues" evidence="1">
    <location>
        <begin position="296"/>
        <end position="305"/>
    </location>
</feature>
<dbReference type="EMBL" id="LUCM01008196">
    <property type="protein sequence ID" value="KAA0188797.1"/>
    <property type="molecule type" value="Genomic_DNA"/>
</dbReference>
<accession>A0A8E0RTH6</accession>
<evidence type="ECO:0000259" key="2">
    <source>
        <dbReference type="PROSITE" id="PS00028"/>
    </source>
</evidence>
<gene>
    <name evidence="3" type="ORF">FBUS_05557</name>
</gene>
<feature type="compositionally biased region" description="Basic and acidic residues" evidence="1">
    <location>
        <begin position="203"/>
        <end position="225"/>
    </location>
</feature>
<feature type="region of interest" description="Disordered" evidence="1">
    <location>
        <begin position="1"/>
        <end position="44"/>
    </location>
</feature>
<comment type="caution">
    <text evidence="3">The sequence shown here is derived from an EMBL/GenBank/DDBJ whole genome shotgun (WGS) entry which is preliminary data.</text>
</comment>
<feature type="region of interest" description="Disordered" evidence="1">
    <location>
        <begin position="255"/>
        <end position="326"/>
    </location>
</feature>
<evidence type="ECO:0000313" key="4">
    <source>
        <dbReference type="Proteomes" id="UP000728185"/>
    </source>
</evidence>
<feature type="compositionally biased region" description="Polar residues" evidence="1">
    <location>
        <begin position="393"/>
        <end position="417"/>
    </location>
</feature>
<feature type="region of interest" description="Disordered" evidence="1">
    <location>
        <begin position="112"/>
        <end position="136"/>
    </location>
</feature>
<dbReference type="PROSITE" id="PS00028">
    <property type="entry name" value="ZINC_FINGER_C2H2_1"/>
    <property type="match status" value="1"/>
</dbReference>
<dbReference type="OrthoDB" id="6247816at2759"/>
<feature type="compositionally biased region" description="Polar residues" evidence="1">
    <location>
        <begin position="179"/>
        <end position="195"/>
    </location>
</feature>
<protein>
    <submittedName>
        <fullName evidence="3">Ectopic virus integration site</fullName>
    </submittedName>
</protein>
<sequence length="780" mass="87019">MFETPLIDTSLVSSPLRHEGHSKQWSPHSPNLSPEMKQPNQHRRVKSVYVNSFRKFPQTTVLPQLPNPPKDSYDSSDQAAEETSEMSLEALEDTRMNYGDSNVRSENRRQALEAEKQSLHSHGPTSAEKTERNVRRRQYIHQAQEVRENRPRRFIMPQEIDNMELFSEPEYLVGDNASPVTQHRQLSSNKSQAYDPTQLECSGENRFRSAGSLRDHVDSGMREQHASSPKMRSNKPVPSSIIRSVFDPLVEYSEEDVESVRTTTPTNDHSDNRSQVVHPAAPTRLKASPHPDDSQQNRLPSNSSTHPDDSKERETNNDKSIDDSSGQLKRIPLLIVVSSANDFPEDEQITENERCAAASAQNNSEGSFMYLANEVISSDSAKYVPSKTNPLSVASMSMPSEKNSSVCNQDDNGGTQKNSREVISVNDPVRLICLGPLDGHGVEYHYLAQQGGDPVTPRTTGPPTWIGLCFGDSNVSVYELKLGDNDCKIPYVCCVSPHQQSGSSPDVRTCSPLSPSGNGRELPIRHFSFLAASLNDENKKNFTTVRLCRWIPRRSQLKLALCVDKTVHCEPDSALVGITYAEIGGAPSICLCLSYNVFWFSFRSADLVSSMKIPACVQPATLLPSIWPYKYFGSYSKTNMNERLWAVMSGRHLLELSAFDSQRRRDSSGRGSLALRYVYPSDSIITTLVSTFYEEEVVIVGTDKGQVHFIPVTTDFYVCQVPNCVLGFCSKDDLVFHIVRDHYSVECPTTAGAIAVCTWPGCDQVIKNLHERMNDAVSVN</sequence>
<feature type="region of interest" description="Disordered" evidence="1">
    <location>
        <begin position="59"/>
        <end position="85"/>
    </location>
</feature>
<keyword evidence="4" id="KW-1185">Reference proteome</keyword>
<feature type="compositionally biased region" description="Polar residues" evidence="1">
    <location>
        <begin position="23"/>
        <end position="32"/>
    </location>
</feature>
<dbReference type="AlphaFoldDB" id="A0A8E0RTH6"/>
<evidence type="ECO:0000313" key="3">
    <source>
        <dbReference type="EMBL" id="KAA0188797.1"/>
    </source>
</evidence>
<feature type="region of interest" description="Disordered" evidence="1">
    <location>
        <begin position="179"/>
        <end position="240"/>
    </location>
</feature>
<evidence type="ECO:0000256" key="1">
    <source>
        <dbReference type="SAM" id="MobiDB-lite"/>
    </source>
</evidence>
<proteinExistence type="predicted"/>
<feature type="compositionally biased region" description="Basic and acidic residues" evidence="1">
    <location>
        <begin position="306"/>
        <end position="322"/>
    </location>
</feature>
<organism evidence="3 4">
    <name type="scientific">Fasciolopsis buskii</name>
    <dbReference type="NCBI Taxonomy" id="27845"/>
    <lineage>
        <taxon>Eukaryota</taxon>
        <taxon>Metazoa</taxon>
        <taxon>Spiralia</taxon>
        <taxon>Lophotrochozoa</taxon>
        <taxon>Platyhelminthes</taxon>
        <taxon>Trematoda</taxon>
        <taxon>Digenea</taxon>
        <taxon>Plagiorchiida</taxon>
        <taxon>Echinostomata</taxon>
        <taxon>Echinostomatoidea</taxon>
        <taxon>Fasciolidae</taxon>
        <taxon>Fasciolopsis</taxon>
    </lineage>
</organism>
<feature type="region of interest" description="Disordered" evidence="1">
    <location>
        <begin position="393"/>
        <end position="419"/>
    </location>
</feature>